<dbReference type="PROSITE" id="PS01187">
    <property type="entry name" value="EGF_CA"/>
    <property type="match status" value="2"/>
</dbReference>
<dbReference type="InterPro" id="IPR013320">
    <property type="entry name" value="ConA-like_dom_sf"/>
</dbReference>
<dbReference type="InterPro" id="IPR001881">
    <property type="entry name" value="EGF-like_Ca-bd_dom"/>
</dbReference>
<evidence type="ECO:0000256" key="13">
    <source>
        <dbReference type="SAM" id="MobiDB-lite"/>
    </source>
</evidence>
<dbReference type="PROSITE" id="PS51450">
    <property type="entry name" value="LRR"/>
    <property type="match status" value="6"/>
</dbReference>
<evidence type="ECO:0000256" key="3">
    <source>
        <dbReference type="ARBA" id="ARBA00022614"/>
    </source>
</evidence>
<evidence type="ECO:0000259" key="17">
    <source>
        <dbReference type="PROSITE" id="PS51236"/>
    </source>
</evidence>
<feature type="signal peptide" evidence="14">
    <location>
        <begin position="1"/>
        <end position="28"/>
    </location>
</feature>
<proteinExistence type="inferred from homology"/>
<dbReference type="InterPro" id="IPR003367">
    <property type="entry name" value="Thrombospondin_3-like_rpt"/>
</dbReference>
<evidence type="ECO:0000259" key="16">
    <source>
        <dbReference type="PROSITE" id="PS50268"/>
    </source>
</evidence>
<dbReference type="InterPro" id="IPR024731">
    <property type="entry name" value="NELL2-like_EGF"/>
</dbReference>
<evidence type="ECO:0000256" key="14">
    <source>
        <dbReference type="SAM" id="SignalP"/>
    </source>
</evidence>
<feature type="domain" description="EGF-like" evidence="15">
    <location>
        <begin position="1889"/>
        <end position="1927"/>
    </location>
</feature>
<dbReference type="FunFam" id="2.10.25.10:FF:000038">
    <property type="entry name" value="Fibrillin 2"/>
    <property type="match status" value="1"/>
</dbReference>
<dbReference type="InterPro" id="IPR015919">
    <property type="entry name" value="Cadherin-like_sf"/>
</dbReference>
<keyword evidence="9" id="KW-0325">Glycoprotein</keyword>
<dbReference type="PANTHER" id="PTHR10199:SF110">
    <property type="entry name" value="TSP C-TERMINAL DOMAIN-CONTAINING PROTEIN"/>
    <property type="match status" value="1"/>
</dbReference>
<dbReference type="SUPFAM" id="SSF49313">
    <property type="entry name" value="Cadherin-like"/>
    <property type="match status" value="2"/>
</dbReference>
<evidence type="ECO:0000313" key="18">
    <source>
        <dbReference type="EMBL" id="RMX54602.1"/>
    </source>
</evidence>
<dbReference type="FunFam" id="2.10.25.10:FF:000025">
    <property type="entry name" value="Thrombospondin 3"/>
    <property type="match status" value="1"/>
</dbReference>
<dbReference type="SUPFAM" id="SSF52058">
    <property type="entry name" value="L domain-like"/>
    <property type="match status" value="4"/>
</dbReference>
<comment type="similarity">
    <text evidence="1">Belongs to the thrombospondin family.</text>
</comment>
<sequence length="2762" mass="304373">MARYHCAKIWRAEFVYCLLLFLAKEARTVPNHGSQTFLGYEYWNNRYSMGYTDWNGFWNNGNSGRTMYNRQNSETSGQSCGGCSCNNQERTATCTGPSVNIRNRAVQNLNPEDLNVGITEIKIFKSGLEYVNAKAFHNLTGLKELNLAQNGLTDFPDISKNSLLEDLDLYANKIQLFSHNFTSLPKALKRIIMIDNEIDWIPNEWFNLPNLEYLALSKNRLKKFPSASFINCRSLLYLSVDQNEIGSLTVPNMQPFFGNDSALVHLNVSNNQISSVTTGTFSNLIHLKVLELHMNHLEIIAAKVFYEIPELLHLGNRLKTITAEGYSSPFESLPKLKVLILMQQESSYQTEHVMFNAFKDLPALEDLWLNDNLLSNFPHPALSQTSQPLPSLIYLSQKSVHKAFERLSTLQRLYVHGNEISSIEEEDLWYLSNVQQLYLSRNRLSNSTVHAEAFRNLTSLTRLDLDRNSFHYVPTAVQGKSHLPVINELSLYFNSLTYILKGTFTDLDTLRSLYLDRNDIVAVENGAFPSGITTINMENNKFNFKHENQFSNLSLTSLTLSDNLITFIPNTAFHGLTALRTLDLRNNQIGRILKVMLKDLTALTSLYLSNNDIAFIEDGTLTVMPSFNFLYLQSNQLTTLPVGGDFHGKQINRIDIRNNRITSIRNGTFVGTTCSGGCSETSRNTVWNFEGNRISSIESGAFQNVQGPGCTLRFTGNVLKIIGSRAFDNVAMCYIELYGAELTTISTEAFYKVTIAWDLEMYDSKITAFKENPFESLTVTNGALELQDNLIEAVTGKLFGDSGSSVDTLDLSNNQIQSLHEDALKGVSIDAIKLMNNKLVTFPSRTLRNQNPSELDMTNNNIPTILPGELDKFTNLRKLILEHNNITELGANLFQYQTNLEELNLMNNAIGVIQSGAFNNLGSIQKIYLQENKVVFLPTFPTLNTLGTLNLKNNLIENVGQDCFGGLQNLGTLNLNGNNFACDCNVYNSIVAVITALTASRAATCATPSRVAGVEFYPGGSYEKQPVQDFTCSPVNISATAPGDFQLRVDWSRPSSLYPPVIVDANTTYVDTWNITTVIDVDYNSTCDSADAPSFSKSTQSEFILFVQADGVQAGIDYVCYVTMTVTAYNGTNLDNNTQGEIETQTSPKSEEATVTTLEGKAPVTNASLNSSNYYLDITYYDFQFSDVDFTGLGAFRDDLYRNPQYVHSPFGSWLATSNSPTSDSFSNWFRSFSSRNIHYEEKLELGKQLETDTNGNTVFRHYNDKFFPVDGRGWGAEGQRDCFTNALRNYGFTAAIRTAFNFSGEEMLAFSGGEELWVFVDKTLVVQIFADPSETDVPCRSISLANAASTGSVIPQGGTVIGGKCQVTGALQAENVSLSLKVNEPYRLDVFIAERFRCNSRILFQSSGVSFLTDDLRPLDYLAAISENTHVGFIVQDFYIGDAFSSGPYNVDILEGNEQDRFEVENGAYIAPSAPTTPSPPTFILNGESVVLCPNATDDPVDPIPSVNSGIQSFTSITTSTAKLALKKLLDFEYTSSYFLYLRITDTVKGWTGNISIKVFVEDYNDHCPFLKEVNIDLDLEPIPPLRKEAFFTAIATDKDSGVNARITYNVSEPERIPHINSTKFYVNNGTEVVWSNKTVKWTYKYLIFAVDGGSPKRGDSIPLNITFDATCEATGAVVADPVTGEVFFRAPGLTGSKYPLNSTDKPRCRGCTHGYFCVGDGTEERCGLASPTEFSFGSAATCSPCPEGWWCPENCFDCEPGTVCFEGRKQDCTPGRYSDGKGFPCTLCPPGSFNNATRAQTCECCEDGYSSTYMKTSCRPCPANEWAKHGSFPNCSMCQTCFNSEDCPCLSNGTCFPGVSCLNVGVGQSKCGPCPKGYEGDGRTCTDINECTRASPCYESDKCQNLVPGYQCNACPDGYRGNAPSGVGLEDAQNSKQVCEEIDECKEGISSCDPNSQCINTNGSFTCGPCHPGFIGDGYLGCNPGDLCTNGSHTCHENAQCTQTGAGRFKCRCKDGYGGDGEECEIDPDLDGIPSVGLSCTLLNCFKDNCPTVPNTGQEDADGDTDGDACDEDDDNDLIVDKLDNCQFVKNQDQSDSDGDGVGDACDNCINQQNPDQLDSDGNGVGDACNATDPDGDGVSADNCPLVSNPAQSDTDSDGVGDACDNCPSVSNSAQTDAYQSGYGDACFGPGKDKDGDGVPDGFDKCVDLPNGEQADADDDSVESCEYKFSSLNELLGDACDGDQDGDNVGNNDDNCRLVSNAGQEHVNLNYDAKARPVGDACVDDFDGDGVHDNDDHCPYVKHLSKTSFIDHFTVDLYPGHSDELPVWRVAKKGIDVEEITNTSSKHPAMLIGQSRYGPVDFSGVLYVKESDSSDYAGVVFGYQSNRKFYVVMWRRENSNFKDLNDKAGIKGVQLKLVDSNTGPGNSLAEALWHSGDTNNQVKLLWQDPKMEGWKYETSYAFHVFHRPSIGLIRVQVKQGEKVLTESGDVYDTTITGGRLGMMVFGQQDVIWSRLEARCIDRVNQALHFDGVDDHVTLPSIHNLGLTDSFTISTWVWMAADYPNTDMPIVCSLDAKLCLYLKNRQVYGNMGSSVVQGSEVIEPEEWHHLAYRYDAQTYELKLFVNGSSVGSQSDVLPHTWSSSDLLYVGRDNSNYLNGTVDDLTLWGVYVEDAEIANYMKTAGLLLPIHKGVVRAHFNMDETSDSVILDQAGNGYHGNLMGGASFVASSVDKNRFVITFPNNRRRRRRSLNTPWSQHNEL</sequence>
<dbReference type="GO" id="GO:0005576">
    <property type="term" value="C:extracellular region"/>
    <property type="evidence" value="ECO:0007669"/>
    <property type="project" value="InterPro"/>
</dbReference>
<feature type="domain" description="EGF-like" evidence="15">
    <location>
        <begin position="1986"/>
        <end position="2027"/>
    </location>
</feature>
<evidence type="ECO:0008006" key="20">
    <source>
        <dbReference type="Google" id="ProtNLM"/>
    </source>
</evidence>
<keyword evidence="2 11" id="KW-0245">EGF-like domain</keyword>
<dbReference type="SMART" id="SM00369">
    <property type="entry name" value="LRR_TYP"/>
    <property type="match status" value="19"/>
</dbReference>
<dbReference type="InterPro" id="IPR002126">
    <property type="entry name" value="Cadherin-like_dom"/>
</dbReference>
<dbReference type="PROSITE" id="PS51234">
    <property type="entry name" value="TSP3"/>
    <property type="match status" value="1"/>
</dbReference>
<dbReference type="Gene3D" id="4.10.1080.10">
    <property type="entry name" value="TSP type-3 repeat"/>
    <property type="match status" value="2"/>
</dbReference>
<protein>
    <recommendedName>
        <fullName evidence="20">Staphylococcus aureus surface protein A</fullName>
    </recommendedName>
</protein>
<dbReference type="InterPro" id="IPR017897">
    <property type="entry name" value="Thrombospondin_3_rpt"/>
</dbReference>
<feature type="domain" description="Cadherin" evidence="16">
    <location>
        <begin position="1418"/>
        <end position="1572"/>
    </location>
</feature>
<keyword evidence="5" id="KW-0677">Repeat</keyword>
<keyword evidence="19" id="KW-1185">Reference proteome</keyword>
<evidence type="ECO:0000256" key="5">
    <source>
        <dbReference type="ARBA" id="ARBA00022737"/>
    </source>
</evidence>
<dbReference type="InterPro" id="IPR028974">
    <property type="entry name" value="TSP_type-3_rpt"/>
</dbReference>
<name>A0A3M6ULT1_POCDA</name>
<dbReference type="Pfam" id="PF12947">
    <property type="entry name" value="EGF_3"/>
    <property type="match status" value="1"/>
</dbReference>
<dbReference type="InterPro" id="IPR003591">
    <property type="entry name" value="Leu-rich_rpt_typical-subtyp"/>
</dbReference>
<dbReference type="SUPFAM" id="SSF49899">
    <property type="entry name" value="Concanavalin A-like lectins/glucanases"/>
    <property type="match status" value="2"/>
</dbReference>
<dbReference type="PANTHER" id="PTHR10199">
    <property type="entry name" value="THROMBOSPONDIN"/>
    <property type="match status" value="1"/>
</dbReference>
<accession>A0A3M6ULT1</accession>
<dbReference type="SMART" id="SM00181">
    <property type="entry name" value="EGF"/>
    <property type="match status" value="5"/>
</dbReference>
<dbReference type="SMART" id="SM01411">
    <property type="entry name" value="Ephrin_rec_like"/>
    <property type="match status" value="2"/>
</dbReference>
<gene>
    <name evidence="18" type="ORF">pdam_00014109</name>
</gene>
<organism evidence="18 19">
    <name type="scientific">Pocillopora damicornis</name>
    <name type="common">Cauliflower coral</name>
    <name type="synonym">Millepora damicornis</name>
    <dbReference type="NCBI Taxonomy" id="46731"/>
    <lineage>
        <taxon>Eukaryota</taxon>
        <taxon>Metazoa</taxon>
        <taxon>Cnidaria</taxon>
        <taxon>Anthozoa</taxon>
        <taxon>Hexacorallia</taxon>
        <taxon>Scleractinia</taxon>
        <taxon>Astrocoeniina</taxon>
        <taxon>Pocilloporidae</taxon>
        <taxon>Pocillopora</taxon>
    </lineage>
</organism>
<keyword evidence="4 14" id="KW-0732">Signal</keyword>
<dbReference type="InterPro" id="IPR018097">
    <property type="entry name" value="EGF_Ca-bd_CS"/>
</dbReference>
<dbReference type="Pfam" id="PF05735">
    <property type="entry name" value="TSP_C"/>
    <property type="match status" value="1"/>
</dbReference>
<dbReference type="Gene3D" id="2.60.40.60">
    <property type="entry name" value="Cadherins"/>
    <property type="match status" value="2"/>
</dbReference>
<evidence type="ECO:0000256" key="7">
    <source>
        <dbReference type="ARBA" id="ARBA00022889"/>
    </source>
</evidence>
<dbReference type="PROSITE" id="PS51236">
    <property type="entry name" value="TSP_CTER"/>
    <property type="match status" value="1"/>
</dbReference>
<dbReference type="Gene3D" id="2.60.120.200">
    <property type="match status" value="2"/>
</dbReference>
<dbReference type="Pfam" id="PF07645">
    <property type="entry name" value="EGF_CA"/>
    <property type="match status" value="2"/>
</dbReference>
<dbReference type="InterPro" id="IPR008859">
    <property type="entry name" value="Thrombospondin_C"/>
</dbReference>
<dbReference type="GO" id="GO:0016020">
    <property type="term" value="C:membrane"/>
    <property type="evidence" value="ECO:0007669"/>
    <property type="project" value="InterPro"/>
</dbReference>
<feature type="region of interest" description="Disordered" evidence="13">
    <location>
        <begin position="2201"/>
        <end position="2223"/>
    </location>
</feature>
<feature type="domain" description="TSP C-terminal" evidence="17">
    <location>
        <begin position="2312"/>
        <end position="2526"/>
    </location>
</feature>
<dbReference type="Gene3D" id="3.80.10.10">
    <property type="entry name" value="Ribonuclease Inhibitor"/>
    <property type="match status" value="6"/>
</dbReference>
<evidence type="ECO:0000256" key="1">
    <source>
        <dbReference type="ARBA" id="ARBA00009456"/>
    </source>
</evidence>
<feature type="repeat" description="TSP type-3" evidence="12">
    <location>
        <begin position="2061"/>
        <end position="2096"/>
    </location>
</feature>
<dbReference type="FunFam" id="4.10.1080.10:FF:000001">
    <property type="entry name" value="Thrombospondin 3"/>
    <property type="match status" value="1"/>
</dbReference>
<comment type="caution">
    <text evidence="18">The sequence shown here is derived from an EMBL/GenBank/DDBJ whole genome shotgun (WGS) entry which is preliminary data.</text>
</comment>
<dbReference type="SMART" id="SM00365">
    <property type="entry name" value="LRR_SD22"/>
    <property type="match status" value="12"/>
</dbReference>
<keyword evidence="7" id="KW-0130">Cell adhesion</keyword>
<reference evidence="18 19" key="1">
    <citation type="journal article" date="2018" name="Sci. Rep.">
        <title>Comparative analysis of the Pocillopora damicornis genome highlights role of immune system in coral evolution.</title>
        <authorList>
            <person name="Cunning R."/>
            <person name="Bay R.A."/>
            <person name="Gillette P."/>
            <person name="Baker A.C."/>
            <person name="Traylor-Knowles N."/>
        </authorList>
    </citation>
    <scope>NUCLEOTIDE SEQUENCE [LARGE SCALE GENOMIC DNA]</scope>
    <source>
        <strain evidence="18">RSMAS</strain>
        <tissue evidence="18">Whole animal</tissue>
    </source>
</reference>
<dbReference type="Pfam" id="PF13385">
    <property type="entry name" value="Laminin_G_3"/>
    <property type="match status" value="1"/>
</dbReference>
<dbReference type="EMBL" id="RCHS01001235">
    <property type="protein sequence ID" value="RMX54602.1"/>
    <property type="molecule type" value="Genomic_DNA"/>
</dbReference>
<dbReference type="Pfam" id="PF13306">
    <property type="entry name" value="LRR_5"/>
    <property type="match status" value="1"/>
</dbReference>
<evidence type="ECO:0000256" key="11">
    <source>
        <dbReference type="PROSITE-ProRule" id="PRU00076"/>
    </source>
</evidence>
<keyword evidence="6 10" id="KW-0106">Calcium</keyword>
<dbReference type="GO" id="GO:0007156">
    <property type="term" value="P:homophilic cell adhesion via plasma membrane adhesion molecules"/>
    <property type="evidence" value="ECO:0007669"/>
    <property type="project" value="InterPro"/>
</dbReference>
<evidence type="ECO:0000256" key="12">
    <source>
        <dbReference type="PROSITE-ProRule" id="PRU00634"/>
    </source>
</evidence>
<evidence type="ECO:0000256" key="2">
    <source>
        <dbReference type="ARBA" id="ARBA00022536"/>
    </source>
</evidence>
<dbReference type="SUPFAM" id="SSF103647">
    <property type="entry name" value="TSP type-3 repeat"/>
    <property type="match status" value="3"/>
</dbReference>
<dbReference type="InterPro" id="IPR026906">
    <property type="entry name" value="LRR_5"/>
</dbReference>
<dbReference type="PROSITE" id="PS50026">
    <property type="entry name" value="EGF_3"/>
    <property type="match status" value="2"/>
</dbReference>
<dbReference type="PROSITE" id="PS50268">
    <property type="entry name" value="CADHERIN_2"/>
    <property type="match status" value="1"/>
</dbReference>
<feature type="chain" id="PRO_5018190378" description="Staphylococcus aureus surface protein A" evidence="14">
    <location>
        <begin position="29"/>
        <end position="2762"/>
    </location>
</feature>
<dbReference type="STRING" id="46731.A0A3M6ULT1"/>
<evidence type="ECO:0000313" key="19">
    <source>
        <dbReference type="Proteomes" id="UP000275408"/>
    </source>
</evidence>
<dbReference type="OrthoDB" id="5982671at2759"/>
<dbReference type="InterPro" id="IPR049883">
    <property type="entry name" value="NOTCH1_EGF-like"/>
</dbReference>
<keyword evidence="8" id="KW-1015">Disulfide bond</keyword>
<dbReference type="PROSITE" id="PS01186">
    <property type="entry name" value="EGF_2"/>
    <property type="match status" value="1"/>
</dbReference>
<dbReference type="Gene3D" id="2.10.25.10">
    <property type="entry name" value="Laminin"/>
    <property type="match status" value="4"/>
</dbReference>
<dbReference type="CDD" id="cd00054">
    <property type="entry name" value="EGF_CA"/>
    <property type="match status" value="2"/>
</dbReference>
<dbReference type="InterPro" id="IPR032675">
    <property type="entry name" value="LRR_dom_sf"/>
</dbReference>
<evidence type="ECO:0000256" key="9">
    <source>
        <dbReference type="ARBA" id="ARBA00023180"/>
    </source>
</evidence>
<dbReference type="CDD" id="cd11304">
    <property type="entry name" value="Cadherin_repeat"/>
    <property type="match status" value="2"/>
</dbReference>
<evidence type="ECO:0000259" key="15">
    <source>
        <dbReference type="PROSITE" id="PS50026"/>
    </source>
</evidence>
<dbReference type="InterPro" id="IPR001611">
    <property type="entry name" value="Leu-rich_rpt"/>
</dbReference>
<dbReference type="Pfam" id="PF13855">
    <property type="entry name" value="LRR_8"/>
    <property type="match status" value="6"/>
</dbReference>
<dbReference type="SMART" id="SM00179">
    <property type="entry name" value="EGF_CA"/>
    <property type="match status" value="4"/>
</dbReference>
<keyword evidence="3" id="KW-0433">Leucine-rich repeat</keyword>
<dbReference type="Proteomes" id="UP000275408">
    <property type="component" value="Unassembled WGS sequence"/>
</dbReference>
<evidence type="ECO:0000256" key="6">
    <source>
        <dbReference type="ARBA" id="ARBA00022837"/>
    </source>
</evidence>
<dbReference type="InterPro" id="IPR000742">
    <property type="entry name" value="EGF"/>
</dbReference>
<evidence type="ECO:0000256" key="4">
    <source>
        <dbReference type="ARBA" id="ARBA00022729"/>
    </source>
</evidence>
<evidence type="ECO:0000256" key="10">
    <source>
        <dbReference type="PROSITE-ProRule" id="PRU00043"/>
    </source>
</evidence>
<comment type="caution">
    <text evidence="11">Lacks conserved residue(s) required for the propagation of feature annotation.</text>
</comment>
<evidence type="ECO:0000256" key="8">
    <source>
        <dbReference type="ARBA" id="ARBA00023157"/>
    </source>
</evidence>
<dbReference type="FunFam" id="3.80.10.10:FF:001360">
    <property type="entry name" value="Uncharacterized protein"/>
    <property type="match status" value="1"/>
</dbReference>
<feature type="region of interest" description="Disordered" evidence="13">
    <location>
        <begin position="2115"/>
        <end position="2136"/>
    </location>
</feature>
<dbReference type="Pfam" id="PF02412">
    <property type="entry name" value="TSP_3"/>
    <property type="match status" value="6"/>
</dbReference>
<dbReference type="GO" id="GO:0005509">
    <property type="term" value="F:calcium ion binding"/>
    <property type="evidence" value="ECO:0007669"/>
    <property type="project" value="UniProtKB-UniRule"/>
</dbReference>